<dbReference type="RefSeq" id="WP_379090330.1">
    <property type="nucleotide sequence ID" value="NZ_JBHTJO010000001.1"/>
</dbReference>
<name>A0ABW3JCM0_9HYPH</name>
<sequence length="120" mass="13399">MIEMLEGFPDNIVAVAYRGEISAEDYEKVLVPAVEKCLKEYGKIRLYAEIGSDLKGIDAGAAFEDFSVGMKNYVHWERVAVVTDHDWIANAVRFFSFMMPGAMKPFAPSDKAAATEWLEA</sequence>
<protein>
    <submittedName>
        <fullName evidence="1">STAS/SEC14 domain-containing protein</fullName>
    </submittedName>
</protein>
<keyword evidence="2" id="KW-1185">Reference proteome</keyword>
<dbReference type="SUPFAM" id="SSF52091">
    <property type="entry name" value="SpoIIaa-like"/>
    <property type="match status" value="1"/>
</dbReference>
<accession>A0ABW3JCM0</accession>
<proteinExistence type="predicted"/>
<gene>
    <name evidence="1" type="ORF">ACFQ2F_12460</name>
</gene>
<dbReference type="Gene3D" id="3.40.50.10600">
    <property type="entry name" value="SpoIIaa-like domains"/>
    <property type="match status" value="1"/>
</dbReference>
<dbReference type="Proteomes" id="UP001597102">
    <property type="component" value="Unassembled WGS sequence"/>
</dbReference>
<evidence type="ECO:0000313" key="1">
    <source>
        <dbReference type="EMBL" id="MFD0987910.1"/>
    </source>
</evidence>
<reference evidence="2" key="1">
    <citation type="journal article" date="2019" name="Int. J. Syst. Evol. Microbiol.">
        <title>The Global Catalogue of Microorganisms (GCM) 10K type strain sequencing project: providing services to taxonomists for standard genome sequencing and annotation.</title>
        <authorList>
            <consortium name="The Broad Institute Genomics Platform"/>
            <consortium name="The Broad Institute Genome Sequencing Center for Infectious Disease"/>
            <person name="Wu L."/>
            <person name="Ma J."/>
        </authorList>
    </citation>
    <scope>NUCLEOTIDE SEQUENCE [LARGE SCALE GENOMIC DNA]</scope>
    <source>
        <strain evidence="2">CCUG 61697</strain>
    </source>
</reference>
<comment type="caution">
    <text evidence="1">The sequence shown here is derived from an EMBL/GenBank/DDBJ whole genome shotgun (WGS) entry which is preliminary data.</text>
</comment>
<dbReference type="InterPro" id="IPR038396">
    <property type="entry name" value="SpoIIAA-like_sf"/>
</dbReference>
<dbReference type="Pfam" id="PF11964">
    <property type="entry name" value="SpoIIAA-like"/>
    <property type="match status" value="1"/>
</dbReference>
<organism evidence="1 2">
    <name type="scientific">Methyloligella solikamskensis</name>
    <dbReference type="NCBI Taxonomy" id="1177756"/>
    <lineage>
        <taxon>Bacteria</taxon>
        <taxon>Pseudomonadati</taxon>
        <taxon>Pseudomonadota</taxon>
        <taxon>Alphaproteobacteria</taxon>
        <taxon>Hyphomicrobiales</taxon>
        <taxon>Hyphomicrobiaceae</taxon>
        <taxon>Methyloligella</taxon>
    </lineage>
</organism>
<evidence type="ECO:0000313" key="2">
    <source>
        <dbReference type="Proteomes" id="UP001597102"/>
    </source>
</evidence>
<dbReference type="EMBL" id="JBHTJO010000001">
    <property type="protein sequence ID" value="MFD0987910.1"/>
    <property type="molecule type" value="Genomic_DNA"/>
</dbReference>
<dbReference type="InterPro" id="IPR036513">
    <property type="entry name" value="STAS_dom_sf"/>
</dbReference>
<dbReference type="InterPro" id="IPR021866">
    <property type="entry name" value="SpoIIAA-like"/>
</dbReference>